<dbReference type="Proteomes" id="UP001218218">
    <property type="component" value="Unassembled WGS sequence"/>
</dbReference>
<keyword evidence="3" id="KW-1185">Reference proteome</keyword>
<evidence type="ECO:0000313" key="3">
    <source>
        <dbReference type="Proteomes" id="UP001218218"/>
    </source>
</evidence>
<reference evidence="2" key="1">
    <citation type="submission" date="2023-03" db="EMBL/GenBank/DDBJ databases">
        <title>Massive genome expansion in bonnet fungi (Mycena s.s.) driven by repeated elements and novel gene families across ecological guilds.</title>
        <authorList>
            <consortium name="Lawrence Berkeley National Laboratory"/>
            <person name="Harder C.B."/>
            <person name="Miyauchi S."/>
            <person name="Viragh M."/>
            <person name="Kuo A."/>
            <person name="Thoen E."/>
            <person name="Andreopoulos B."/>
            <person name="Lu D."/>
            <person name="Skrede I."/>
            <person name="Drula E."/>
            <person name="Henrissat B."/>
            <person name="Morin E."/>
            <person name="Kohler A."/>
            <person name="Barry K."/>
            <person name="LaButti K."/>
            <person name="Morin E."/>
            <person name="Salamov A."/>
            <person name="Lipzen A."/>
            <person name="Mereny Z."/>
            <person name="Hegedus B."/>
            <person name="Baldrian P."/>
            <person name="Stursova M."/>
            <person name="Weitz H."/>
            <person name="Taylor A."/>
            <person name="Grigoriev I.V."/>
            <person name="Nagy L.G."/>
            <person name="Martin F."/>
            <person name="Kauserud H."/>
        </authorList>
    </citation>
    <scope>NUCLEOTIDE SEQUENCE</scope>
    <source>
        <strain evidence="2">CBHHK002</strain>
    </source>
</reference>
<dbReference type="AlphaFoldDB" id="A0AAD6Z657"/>
<accession>A0AAD6Z657</accession>
<comment type="caution">
    <text evidence="2">The sequence shown here is derived from an EMBL/GenBank/DDBJ whole genome shotgun (WGS) entry which is preliminary data.</text>
</comment>
<evidence type="ECO:0000313" key="2">
    <source>
        <dbReference type="EMBL" id="KAJ7309245.1"/>
    </source>
</evidence>
<organism evidence="2 3">
    <name type="scientific">Mycena albidolilacea</name>
    <dbReference type="NCBI Taxonomy" id="1033008"/>
    <lineage>
        <taxon>Eukaryota</taxon>
        <taxon>Fungi</taxon>
        <taxon>Dikarya</taxon>
        <taxon>Basidiomycota</taxon>
        <taxon>Agaricomycotina</taxon>
        <taxon>Agaricomycetes</taxon>
        <taxon>Agaricomycetidae</taxon>
        <taxon>Agaricales</taxon>
        <taxon>Marasmiineae</taxon>
        <taxon>Mycenaceae</taxon>
        <taxon>Mycena</taxon>
    </lineage>
</organism>
<dbReference type="EMBL" id="JARIHO010000083">
    <property type="protein sequence ID" value="KAJ7309245.1"/>
    <property type="molecule type" value="Genomic_DNA"/>
</dbReference>
<proteinExistence type="predicted"/>
<sequence length="177" mass="19409">MSGGVYTGGARSRVRLDSSRVEVRTYSSFLASTSHLPAGRIPIGVHLCSRSYRAGSPPADSALSSCSFLLFLSLVVGSRLRCHGISFFGPTHPSRNWDGRGLHLCVVLARTLKMGIARRACTHAEFLPEKHPRCEHRAPTLSCRRRRWIPTRRAEPGTGRGQQDDLDAEASCPIRGT</sequence>
<feature type="region of interest" description="Disordered" evidence="1">
    <location>
        <begin position="152"/>
        <end position="177"/>
    </location>
</feature>
<evidence type="ECO:0000256" key="1">
    <source>
        <dbReference type="SAM" id="MobiDB-lite"/>
    </source>
</evidence>
<protein>
    <submittedName>
        <fullName evidence="2">Uncharacterized protein</fullName>
    </submittedName>
</protein>
<gene>
    <name evidence="2" type="ORF">DFH08DRAFT_974977</name>
</gene>
<name>A0AAD6Z657_9AGAR</name>